<evidence type="ECO:0000313" key="1">
    <source>
        <dbReference type="EMBL" id="MEI4550431.1"/>
    </source>
</evidence>
<dbReference type="EMBL" id="JBAWKS010000001">
    <property type="protein sequence ID" value="MEI4550431.1"/>
    <property type="molecule type" value="Genomic_DNA"/>
</dbReference>
<sequence>MSAVSPVTAGSEIAVSTTRKVTPDSNNTNISTDLNEFNQDIVNISKLAREKQQQSQLTAEQEIKQIQTDVIRVTSSIGQSKAAGNLSETQASKLYKEIAALL</sequence>
<keyword evidence="2" id="KW-1185">Reference proteome</keyword>
<dbReference type="Proteomes" id="UP001382455">
    <property type="component" value="Unassembled WGS sequence"/>
</dbReference>
<name>A0ABU8EU89_9GAMM</name>
<evidence type="ECO:0000313" key="2">
    <source>
        <dbReference type="Proteomes" id="UP001382455"/>
    </source>
</evidence>
<reference evidence="1 2" key="1">
    <citation type="submission" date="2023-12" db="EMBL/GenBank/DDBJ databases">
        <title>Friends and Foes: Symbiotic and Algicidal bacterial influence on Karenia brevis blooms.</title>
        <authorList>
            <person name="Fei C."/>
            <person name="Mohamed A.R."/>
            <person name="Booker A."/>
            <person name="Arshad M."/>
            <person name="Klass S."/>
            <person name="Ahn S."/>
            <person name="Gilbert P.M."/>
            <person name="Heil C.A."/>
            <person name="Martinez J.M."/>
            <person name="Amin S.A."/>
        </authorList>
    </citation>
    <scope>NUCLEOTIDE SEQUENCE [LARGE SCALE GENOMIC DNA]</scope>
    <source>
        <strain evidence="1 2">CE15</strain>
    </source>
</reference>
<gene>
    <name evidence="1" type="ORF">WAE96_12215</name>
</gene>
<protein>
    <submittedName>
        <fullName evidence="1">Uncharacterized protein</fullName>
    </submittedName>
</protein>
<accession>A0ABU8EU89</accession>
<comment type="caution">
    <text evidence="1">The sequence shown here is derived from an EMBL/GenBank/DDBJ whole genome shotgun (WGS) entry which is preliminary data.</text>
</comment>
<organism evidence="1 2">
    <name type="scientific">Pseudoalteromonas spongiae</name>
    <dbReference type="NCBI Taxonomy" id="298657"/>
    <lineage>
        <taxon>Bacteria</taxon>
        <taxon>Pseudomonadati</taxon>
        <taxon>Pseudomonadota</taxon>
        <taxon>Gammaproteobacteria</taxon>
        <taxon>Alteromonadales</taxon>
        <taxon>Pseudoalteromonadaceae</taxon>
        <taxon>Pseudoalteromonas</taxon>
    </lineage>
</organism>
<dbReference type="RefSeq" id="WP_100914182.1">
    <property type="nucleotide sequence ID" value="NZ_CP023398.1"/>
</dbReference>
<proteinExistence type="predicted"/>